<dbReference type="SUPFAM" id="SSF49384">
    <property type="entry name" value="Carbohydrate-binding domain"/>
    <property type="match status" value="1"/>
</dbReference>
<dbReference type="Proteomes" id="UP000728647">
    <property type="component" value="Unassembled WGS sequence"/>
</dbReference>
<reference evidence="2 5" key="1">
    <citation type="submission" date="2020-06" db="EMBL/GenBank/DDBJ databases">
        <title>Haloterrigena sp. nov., an extremely halophilic archaeon isolated from a saline sediment.</title>
        <authorList>
            <person name="Liu B.-B."/>
        </authorList>
    </citation>
    <scope>NUCLEOTIDE SEQUENCE</scope>
    <source>
        <strain evidence="2">SYSU A121-1</strain>
        <strain evidence="3 5">SYSU A558-1</strain>
    </source>
</reference>
<feature type="compositionally biased region" description="Acidic residues" evidence="1">
    <location>
        <begin position="212"/>
        <end position="239"/>
    </location>
</feature>
<proteinExistence type="predicted"/>
<dbReference type="OrthoDB" id="157640at2157"/>
<evidence type="ECO:0000313" key="3">
    <source>
        <dbReference type="EMBL" id="NUC73440.1"/>
    </source>
</evidence>
<feature type="region of interest" description="Disordered" evidence="1">
    <location>
        <begin position="187"/>
        <end position="260"/>
    </location>
</feature>
<accession>A0A8J8GLY3</accession>
<dbReference type="InterPro" id="IPR008965">
    <property type="entry name" value="CBM2/CBM3_carb-bd_dom_sf"/>
</dbReference>
<name>A0A8J8GLY3_9EURY</name>
<evidence type="ECO:0000313" key="5">
    <source>
        <dbReference type="Proteomes" id="UP001016761"/>
    </source>
</evidence>
<keyword evidence="5" id="KW-1185">Reference proteome</keyword>
<dbReference type="RefSeq" id="WP_174681272.1">
    <property type="nucleotide sequence ID" value="NZ_JABUQZ010000001.1"/>
</dbReference>
<protein>
    <recommendedName>
        <fullName evidence="6">Cohesin domain-containing protein</fullName>
    </recommendedName>
</protein>
<dbReference type="Proteomes" id="UP001016761">
    <property type="component" value="Unassembled WGS sequence"/>
</dbReference>
<dbReference type="AlphaFoldDB" id="A0A8J8GLY3"/>
<dbReference type="Gene3D" id="2.60.40.680">
    <property type="match status" value="1"/>
</dbReference>
<sequence>MSSATERRTAAAGRNLLLGAAVLALLSVSLLGLAAETAAAGDRTAAVFPSTQTIDAEPGEEVTVDVVMQSDGGYGGEGIESVTLVARYNPEYLEITDVERGPWLEQGAETDVRAERAIAHDTGTAVLEQRRDPPADGATGNARLATLTVAVAEDAPPSEATISFGESRAELLRETPIPIFDMNATVAIDGGGDEAPAFDHPDPDGLETTPVDGDETTDAEPGSEPESTGEDDAAAETDGENGGGGTKRDDGDAVPGLPTPVAAGIVVGTVLVARRLRDGTGVRAGSDRD</sequence>
<evidence type="ECO:0000313" key="4">
    <source>
        <dbReference type="Proteomes" id="UP000728647"/>
    </source>
</evidence>
<dbReference type="EMBL" id="JABURA010000001">
    <property type="protein sequence ID" value="NUB90742.1"/>
    <property type="molecule type" value="Genomic_DNA"/>
</dbReference>
<gene>
    <name evidence="2" type="ORF">HT576_06870</name>
    <name evidence="3" type="ORF">HTZ84_14140</name>
</gene>
<evidence type="ECO:0000313" key="2">
    <source>
        <dbReference type="EMBL" id="NUB90742.1"/>
    </source>
</evidence>
<evidence type="ECO:0000256" key="1">
    <source>
        <dbReference type="SAM" id="MobiDB-lite"/>
    </source>
</evidence>
<dbReference type="GO" id="GO:0030246">
    <property type="term" value="F:carbohydrate binding"/>
    <property type="evidence" value="ECO:0007669"/>
    <property type="project" value="InterPro"/>
</dbReference>
<evidence type="ECO:0008006" key="6">
    <source>
        <dbReference type="Google" id="ProtNLM"/>
    </source>
</evidence>
<comment type="caution">
    <text evidence="2">The sequence shown here is derived from an EMBL/GenBank/DDBJ whole genome shotgun (WGS) entry which is preliminary data.</text>
</comment>
<dbReference type="EMBL" id="JABUQZ010000001">
    <property type="protein sequence ID" value="NUC73440.1"/>
    <property type="molecule type" value="Genomic_DNA"/>
</dbReference>
<organism evidence="2 4">
    <name type="scientific">Haloterrigena gelatinilytica</name>
    <dbReference type="NCBI Taxonomy" id="2741724"/>
    <lineage>
        <taxon>Archaea</taxon>
        <taxon>Methanobacteriati</taxon>
        <taxon>Methanobacteriota</taxon>
        <taxon>Stenosarchaea group</taxon>
        <taxon>Halobacteria</taxon>
        <taxon>Halobacteriales</taxon>
        <taxon>Natrialbaceae</taxon>
        <taxon>Haloterrigena</taxon>
    </lineage>
</organism>